<dbReference type="OrthoDB" id="5559898at2759"/>
<name>A0A9D4TS79_CHLVU</name>
<dbReference type="PANTHER" id="PTHR15651:SF7">
    <property type="entry name" value="ARMADILLO REPEAT-CONTAINING PROTEIN 8"/>
    <property type="match status" value="1"/>
</dbReference>
<evidence type="ECO:0000313" key="6">
    <source>
        <dbReference type="EMBL" id="KAI3433416.1"/>
    </source>
</evidence>
<keyword evidence="5" id="KW-0539">Nucleus</keyword>
<dbReference type="GO" id="GO:0034657">
    <property type="term" value="C:GID complex"/>
    <property type="evidence" value="ECO:0007669"/>
    <property type="project" value="TreeGrafter"/>
</dbReference>
<dbReference type="Pfam" id="PF00514">
    <property type="entry name" value="Arm"/>
    <property type="match status" value="1"/>
</dbReference>
<evidence type="ECO:0000256" key="4">
    <source>
        <dbReference type="ARBA" id="ARBA00022737"/>
    </source>
</evidence>
<comment type="caution">
    <text evidence="6">The sequence shown here is derived from an EMBL/GenBank/DDBJ whole genome shotgun (WGS) entry which is preliminary data.</text>
</comment>
<sequence>MAEVARQQLVDRLQSDDSASRLQALRCIKNCVIGNRRQKQHYIHLDAVKLLVAVLASPTADAAQLVQAAAAVGSFAASKEGLLSVIHHRGLLHLLKVLQSSEDVKVVEAAVRAVKSVCRTADEPILDVLSPPSLGVLPRLVSLLASPTSNVAESSAAVLACCCDRGREQQNAVAVAGAVQPLVALLASQQHSKQEAALAALAALSSGNAATSEDILEHASVLSSLLGAIKRGRSPHTRFVAAVCLVNLSQHIPALGQEELSTPQGLQQAVLPVLVQLLDADMAENVPGALCQLVEHSAELQLAAADADAVAKLCAILRQQWRAPPVVEGALRCLAALCSKREEQRRQVVDARVLPVVVAALSHQSLPMRAAACMCMRSLSRSTKLLRGHLGDVQLAAPLLALVDEGDTEVAAQAMGTLTNLAVDFSAVKEQLLAHDGVARFAALADSMQPVLRLHGVWGLSSVAYMAAPEVKQSIAHHLPWSSVVALLEDSEPEVREKVMLLLRNMLHSERNIEAVLTWSCNALLEAARDVLQRSEGQAAAELKHHALYVVVNMASSTAAHKEAVMQSGWPPLLVQQLRDENEQVREAAVWAIINLTWSRDGDAEETAVRVQQLRLLGVEEELRRLEQDECIAVKERASTALDQLRALEGGGDDDVAMEAVV</sequence>
<keyword evidence="4" id="KW-0677">Repeat</keyword>
<dbReference type="InterPro" id="IPR011989">
    <property type="entry name" value="ARM-like"/>
</dbReference>
<proteinExistence type="predicted"/>
<evidence type="ECO:0000256" key="2">
    <source>
        <dbReference type="ARBA" id="ARBA00004496"/>
    </source>
</evidence>
<dbReference type="GO" id="GO:0005737">
    <property type="term" value="C:cytoplasm"/>
    <property type="evidence" value="ECO:0007669"/>
    <property type="project" value="UniProtKB-SubCell"/>
</dbReference>
<dbReference type="Proteomes" id="UP001055712">
    <property type="component" value="Unassembled WGS sequence"/>
</dbReference>
<dbReference type="InterPro" id="IPR000225">
    <property type="entry name" value="Armadillo"/>
</dbReference>
<keyword evidence="3" id="KW-0963">Cytoplasm</keyword>
<keyword evidence="7" id="KW-1185">Reference proteome</keyword>
<organism evidence="6 7">
    <name type="scientific">Chlorella vulgaris</name>
    <name type="common">Green alga</name>
    <dbReference type="NCBI Taxonomy" id="3077"/>
    <lineage>
        <taxon>Eukaryota</taxon>
        <taxon>Viridiplantae</taxon>
        <taxon>Chlorophyta</taxon>
        <taxon>core chlorophytes</taxon>
        <taxon>Trebouxiophyceae</taxon>
        <taxon>Chlorellales</taxon>
        <taxon>Chlorellaceae</taxon>
        <taxon>Chlorella clade</taxon>
        <taxon>Chlorella</taxon>
    </lineage>
</organism>
<evidence type="ECO:0000256" key="5">
    <source>
        <dbReference type="ARBA" id="ARBA00023242"/>
    </source>
</evidence>
<dbReference type="SUPFAM" id="SSF48371">
    <property type="entry name" value="ARM repeat"/>
    <property type="match status" value="2"/>
</dbReference>
<dbReference type="InterPro" id="IPR038739">
    <property type="entry name" value="ARMC8/Vid28"/>
</dbReference>
<comment type="subcellular location">
    <subcellularLocation>
        <location evidence="2">Cytoplasm</location>
    </subcellularLocation>
    <subcellularLocation>
        <location evidence="1">Nucleus</location>
    </subcellularLocation>
</comment>
<dbReference type="PANTHER" id="PTHR15651">
    <property type="entry name" value="ARMADILLO REPEAT-CONTAINING PROTEIN 8"/>
    <property type="match status" value="1"/>
</dbReference>
<dbReference type="GO" id="GO:0005634">
    <property type="term" value="C:nucleus"/>
    <property type="evidence" value="ECO:0007669"/>
    <property type="project" value="UniProtKB-SubCell"/>
</dbReference>
<dbReference type="EMBL" id="SIDB01000004">
    <property type="protein sequence ID" value="KAI3433416.1"/>
    <property type="molecule type" value="Genomic_DNA"/>
</dbReference>
<evidence type="ECO:0000256" key="1">
    <source>
        <dbReference type="ARBA" id="ARBA00004123"/>
    </source>
</evidence>
<gene>
    <name evidence="6" type="ORF">D9Q98_003231</name>
</gene>
<accession>A0A9D4TS79</accession>
<reference evidence="6" key="2">
    <citation type="submission" date="2020-11" db="EMBL/GenBank/DDBJ databases">
        <authorList>
            <person name="Cecchin M."/>
            <person name="Marcolungo L."/>
            <person name="Rossato M."/>
            <person name="Girolomoni L."/>
            <person name="Cosentino E."/>
            <person name="Cuine S."/>
            <person name="Li-Beisson Y."/>
            <person name="Delledonne M."/>
            <person name="Ballottari M."/>
        </authorList>
    </citation>
    <scope>NUCLEOTIDE SEQUENCE</scope>
    <source>
        <strain evidence="6">211/11P</strain>
        <tissue evidence="6">Whole cell</tissue>
    </source>
</reference>
<dbReference type="GO" id="GO:0043161">
    <property type="term" value="P:proteasome-mediated ubiquitin-dependent protein catabolic process"/>
    <property type="evidence" value="ECO:0007669"/>
    <property type="project" value="TreeGrafter"/>
</dbReference>
<evidence type="ECO:0000256" key="3">
    <source>
        <dbReference type="ARBA" id="ARBA00022490"/>
    </source>
</evidence>
<dbReference type="AlphaFoldDB" id="A0A9D4TS79"/>
<dbReference type="Gene3D" id="1.25.10.10">
    <property type="entry name" value="Leucine-rich Repeat Variant"/>
    <property type="match status" value="3"/>
</dbReference>
<dbReference type="SMART" id="SM00185">
    <property type="entry name" value="ARM"/>
    <property type="match status" value="9"/>
</dbReference>
<evidence type="ECO:0000313" key="7">
    <source>
        <dbReference type="Proteomes" id="UP001055712"/>
    </source>
</evidence>
<protein>
    <recommendedName>
        <fullName evidence="8">Armadillo repeat-containing protein 8</fullName>
    </recommendedName>
</protein>
<reference evidence="6" key="1">
    <citation type="journal article" date="2019" name="Plant J.">
        <title>Chlorella vulgaris genome assembly and annotation reveals the molecular basis for metabolic acclimation to high light conditions.</title>
        <authorList>
            <person name="Cecchin M."/>
            <person name="Marcolungo L."/>
            <person name="Rossato M."/>
            <person name="Girolomoni L."/>
            <person name="Cosentino E."/>
            <person name="Cuine S."/>
            <person name="Li-Beisson Y."/>
            <person name="Delledonne M."/>
            <person name="Ballottari M."/>
        </authorList>
    </citation>
    <scope>NUCLEOTIDE SEQUENCE</scope>
    <source>
        <strain evidence="6">211/11P</strain>
    </source>
</reference>
<dbReference type="InterPro" id="IPR016024">
    <property type="entry name" value="ARM-type_fold"/>
</dbReference>
<evidence type="ECO:0008006" key="8">
    <source>
        <dbReference type="Google" id="ProtNLM"/>
    </source>
</evidence>